<organism evidence="2 3">
    <name type="scientific">Xylaria multiplex</name>
    <dbReference type="NCBI Taxonomy" id="323545"/>
    <lineage>
        <taxon>Eukaryota</taxon>
        <taxon>Fungi</taxon>
        <taxon>Dikarya</taxon>
        <taxon>Ascomycota</taxon>
        <taxon>Pezizomycotina</taxon>
        <taxon>Sordariomycetes</taxon>
        <taxon>Xylariomycetidae</taxon>
        <taxon>Xylariales</taxon>
        <taxon>Xylariaceae</taxon>
        <taxon>Xylaria</taxon>
    </lineage>
</organism>
<keyword evidence="3" id="KW-1185">Reference proteome</keyword>
<feature type="transmembrane region" description="Helical" evidence="1">
    <location>
        <begin position="12"/>
        <end position="28"/>
    </location>
</feature>
<evidence type="ECO:0000313" key="3">
    <source>
        <dbReference type="Proteomes" id="UP000481858"/>
    </source>
</evidence>
<keyword evidence="1" id="KW-0812">Transmembrane</keyword>
<protein>
    <recommendedName>
        <fullName evidence="4">Aminoglycoside phosphotransferase domain-containing protein</fullName>
    </recommendedName>
</protein>
<dbReference type="InterPro" id="IPR052961">
    <property type="entry name" value="Oxido-Kinase-like_Enzymes"/>
</dbReference>
<sequence length="462" mass="52170">MFMRTVDNRWKVFSLLILLVSILLWSFLDMREEEAMLKSLVQPTSGLAERVATIMLSWHSLELLSLNKTQSLWAGYGNICELTARATTPAAARRMRDIYGDIGVSDEDGDETYALILKLISPPPRQAGTEDEGHLRKIMSYEVEQSFYSAIAPLLGRDLPMARCIAATQGSPGSDTPEGLTATIMTDLRLDYPVAGEKRAVLNETQAHAALDWLSEFHKRSWRMLPLPLQELLLPPLEEADRRRRGDTLGRSAWLNGGYTYLATRRKEYGSLAADSASEWSSALCKPLAPNGYSIAELVANFLTPRGRDHETLIHGDVKSENLFTTHSGLGVAFYDFQYVGLGLGVCDLAKLFTCSIPLDMLTDNDGLAELLMDNGERRLLERYHDNLLVGTSKVYEWDTFVRHWETALVDWLRFQASWGFWGNTEWLEARVRSILKDQGWRTWLDEQQSLIDQETGSLARN</sequence>
<proteinExistence type="predicted"/>
<evidence type="ECO:0000256" key="1">
    <source>
        <dbReference type="SAM" id="Phobius"/>
    </source>
</evidence>
<dbReference type="PANTHER" id="PTHR23020:SF41">
    <property type="entry name" value="AMINOGLYCOSIDE PHOSPHOTRANSFERASE DOMAIN-CONTAINING PROTEIN"/>
    <property type="match status" value="1"/>
</dbReference>
<name>A0A7C8ITT0_9PEZI</name>
<keyword evidence="1" id="KW-1133">Transmembrane helix</keyword>
<dbReference type="EMBL" id="WUBL01000032">
    <property type="protein sequence ID" value="KAF2969743.1"/>
    <property type="molecule type" value="Genomic_DNA"/>
</dbReference>
<dbReference type="InterPro" id="IPR011009">
    <property type="entry name" value="Kinase-like_dom_sf"/>
</dbReference>
<dbReference type="InterPro" id="IPR004119">
    <property type="entry name" value="EcKL"/>
</dbReference>
<comment type="caution">
    <text evidence="2">The sequence shown here is derived from an EMBL/GenBank/DDBJ whole genome shotgun (WGS) entry which is preliminary data.</text>
</comment>
<dbReference type="Pfam" id="PF02958">
    <property type="entry name" value="EcKL"/>
    <property type="match status" value="1"/>
</dbReference>
<evidence type="ECO:0008006" key="4">
    <source>
        <dbReference type="Google" id="ProtNLM"/>
    </source>
</evidence>
<dbReference type="AlphaFoldDB" id="A0A7C8ITT0"/>
<dbReference type="Proteomes" id="UP000481858">
    <property type="component" value="Unassembled WGS sequence"/>
</dbReference>
<dbReference type="PANTHER" id="PTHR23020">
    <property type="entry name" value="UNCHARACTERIZED NUCLEAR HORMONE RECEPTOR-RELATED"/>
    <property type="match status" value="1"/>
</dbReference>
<dbReference type="InParanoid" id="A0A7C8ITT0"/>
<keyword evidence="1" id="KW-0472">Membrane</keyword>
<accession>A0A7C8ITT0</accession>
<evidence type="ECO:0000313" key="2">
    <source>
        <dbReference type="EMBL" id="KAF2969743.1"/>
    </source>
</evidence>
<dbReference type="SUPFAM" id="SSF56112">
    <property type="entry name" value="Protein kinase-like (PK-like)"/>
    <property type="match status" value="1"/>
</dbReference>
<gene>
    <name evidence="2" type="ORF">GQX73_g3820</name>
</gene>
<reference evidence="2 3" key="1">
    <citation type="submission" date="2019-12" db="EMBL/GenBank/DDBJ databases">
        <title>Draft genome sequence of the ascomycete Xylaria multiplex DSM 110363.</title>
        <authorList>
            <person name="Buettner E."/>
            <person name="Kellner H."/>
        </authorList>
    </citation>
    <scope>NUCLEOTIDE SEQUENCE [LARGE SCALE GENOMIC DNA]</scope>
    <source>
        <strain evidence="2 3">DSM 110363</strain>
    </source>
</reference>
<dbReference type="Gene3D" id="3.90.1200.10">
    <property type="match status" value="1"/>
</dbReference>
<dbReference type="OrthoDB" id="411145at2759"/>